<dbReference type="STRING" id="908337.HMPREF9257_0145"/>
<gene>
    <name evidence="4" type="ORF">HMPREF9257_0145</name>
</gene>
<name>E4KMT2_9LACT</name>
<keyword evidence="2" id="KW-0175">Coiled coil</keyword>
<feature type="domain" description="RelA/SpoT" evidence="3">
    <location>
        <begin position="79"/>
        <end position="202"/>
    </location>
</feature>
<comment type="pathway">
    <text evidence="1">Purine metabolism; ppGpp biosynthesis; ppGpp from GTP: step 1/2.</text>
</comment>
<dbReference type="RefSeq" id="WP_006417785.1">
    <property type="nucleotide sequence ID" value="NZ_AENN01000006.1"/>
</dbReference>
<dbReference type="SMART" id="SM00954">
    <property type="entry name" value="RelA_SpoT"/>
    <property type="match status" value="1"/>
</dbReference>
<organism evidence="4 5">
    <name type="scientific">Eremococcus coleocola ACS-139-V-Col8</name>
    <dbReference type="NCBI Taxonomy" id="908337"/>
    <lineage>
        <taxon>Bacteria</taxon>
        <taxon>Bacillati</taxon>
        <taxon>Bacillota</taxon>
        <taxon>Bacilli</taxon>
        <taxon>Lactobacillales</taxon>
        <taxon>Aerococcaceae</taxon>
        <taxon>Eremococcus</taxon>
    </lineage>
</organism>
<dbReference type="AlphaFoldDB" id="E4KMT2"/>
<dbReference type="OrthoDB" id="9789634at2"/>
<dbReference type="EMBL" id="AENN01000006">
    <property type="protein sequence ID" value="EFR31653.1"/>
    <property type="molecule type" value="Genomic_DNA"/>
</dbReference>
<evidence type="ECO:0000313" key="4">
    <source>
        <dbReference type="EMBL" id="EFR31653.1"/>
    </source>
</evidence>
<dbReference type="UniPathway" id="UPA00908">
    <property type="reaction ID" value="UER00884"/>
</dbReference>
<keyword evidence="5" id="KW-1185">Reference proteome</keyword>
<feature type="coiled-coil region" evidence="2">
    <location>
        <begin position="197"/>
        <end position="224"/>
    </location>
</feature>
<reference evidence="4 5" key="1">
    <citation type="submission" date="2010-10" db="EMBL/GenBank/DDBJ databases">
        <authorList>
            <person name="Durkin A.S."/>
            <person name="Madupu R."/>
            <person name="Torralba M."/>
            <person name="Gillis M."/>
            <person name="Methe B."/>
            <person name="Sutton G."/>
            <person name="Nelson K.E."/>
        </authorList>
    </citation>
    <scope>NUCLEOTIDE SEQUENCE [LARGE SCALE GENOMIC DNA]</scope>
    <source>
        <strain evidence="4 5">ACS-139-V-Col8</strain>
    </source>
</reference>
<dbReference type="InterPro" id="IPR052366">
    <property type="entry name" value="GTP_Pyrophosphokinase"/>
</dbReference>
<dbReference type="PANTHER" id="PTHR47837">
    <property type="entry name" value="GTP PYROPHOSPHOKINASE YJBM"/>
    <property type="match status" value="1"/>
</dbReference>
<dbReference type="InterPro" id="IPR007685">
    <property type="entry name" value="RelA_SpoT"/>
</dbReference>
<evidence type="ECO:0000256" key="1">
    <source>
        <dbReference type="ARBA" id="ARBA00004976"/>
    </source>
</evidence>
<evidence type="ECO:0000259" key="3">
    <source>
        <dbReference type="SMART" id="SM00954"/>
    </source>
</evidence>
<dbReference type="GO" id="GO:0015970">
    <property type="term" value="P:guanosine tetraphosphate biosynthetic process"/>
    <property type="evidence" value="ECO:0007669"/>
    <property type="project" value="UniProtKB-UniPathway"/>
</dbReference>
<sequence length="233" mass="27258">MLLSRKNTLNIQSLRKQLASLTPSENYQETEALIEELSDYVRLYQVYEAALNEVATKLENLDNEFQVNYNHNPIHHIESRLKSFESLVNKARRFQVKLSIPNLKREILDIAGIRVITNYVEDIYQLEKLLLQQHDISLLKRKDYIKSPKASGYRSLHIVVSVPVFLSTGVNYMPVEIQIRTISMDMWASLEHKLRYKNDGNEKVAQYEDELQTISERLFAIDQEMQTIYHAIS</sequence>
<dbReference type="Gene3D" id="1.10.287.860">
    <property type="entry name" value="Nucleotidyltransferase"/>
    <property type="match status" value="1"/>
</dbReference>
<comment type="caution">
    <text evidence="4">The sequence shown here is derived from an EMBL/GenBank/DDBJ whole genome shotgun (WGS) entry which is preliminary data.</text>
</comment>
<accession>E4KMT2</accession>
<dbReference type="Pfam" id="PF04607">
    <property type="entry name" value="RelA_SpoT"/>
    <property type="match status" value="1"/>
</dbReference>
<evidence type="ECO:0000256" key="2">
    <source>
        <dbReference type="SAM" id="Coils"/>
    </source>
</evidence>
<dbReference type="PANTHER" id="PTHR47837:SF2">
    <property type="entry name" value="GTP PYROPHOSPHOKINASE YWAC"/>
    <property type="match status" value="1"/>
</dbReference>
<dbReference type="SUPFAM" id="SSF81301">
    <property type="entry name" value="Nucleotidyltransferase"/>
    <property type="match status" value="1"/>
</dbReference>
<dbReference type="eggNOG" id="COG2357">
    <property type="taxonomic scope" value="Bacteria"/>
</dbReference>
<dbReference type="CDD" id="cd05399">
    <property type="entry name" value="NT_Rel-Spo_like"/>
    <property type="match status" value="1"/>
</dbReference>
<dbReference type="Gene3D" id="3.30.460.10">
    <property type="entry name" value="Beta Polymerase, domain 2"/>
    <property type="match status" value="1"/>
</dbReference>
<evidence type="ECO:0000313" key="5">
    <source>
        <dbReference type="Proteomes" id="UP000005990"/>
    </source>
</evidence>
<dbReference type="Proteomes" id="UP000005990">
    <property type="component" value="Unassembled WGS sequence"/>
</dbReference>
<protein>
    <submittedName>
        <fullName evidence="4">RelA/SpoT domain protein</fullName>
    </submittedName>
</protein>
<proteinExistence type="predicted"/>
<dbReference type="InterPro" id="IPR043519">
    <property type="entry name" value="NT_sf"/>
</dbReference>